<proteinExistence type="predicted"/>
<accession>A0ACB0LAD8</accession>
<gene>
    <name evidence="1" type="ORF">MILVUS5_LOCUS30527</name>
</gene>
<evidence type="ECO:0000313" key="1">
    <source>
        <dbReference type="EMBL" id="CAJ2665575.1"/>
    </source>
</evidence>
<comment type="caution">
    <text evidence="1">The sequence shown here is derived from an EMBL/GenBank/DDBJ whole genome shotgun (WGS) entry which is preliminary data.</text>
</comment>
<name>A0ACB0LAD8_TRIPR</name>
<sequence length="60" mass="7222">MLWKLMVALMVTGEDVGEAFKMRWSPPLFYPLVGEIYVSPPRERVRVKRLWWEKQQADKK</sequence>
<reference evidence="1" key="1">
    <citation type="submission" date="2023-10" db="EMBL/GenBank/DDBJ databases">
        <authorList>
            <person name="Rodriguez Cubillos JULIANA M."/>
            <person name="De Vega J."/>
        </authorList>
    </citation>
    <scope>NUCLEOTIDE SEQUENCE</scope>
</reference>
<organism evidence="1 2">
    <name type="scientific">Trifolium pratense</name>
    <name type="common">Red clover</name>
    <dbReference type="NCBI Taxonomy" id="57577"/>
    <lineage>
        <taxon>Eukaryota</taxon>
        <taxon>Viridiplantae</taxon>
        <taxon>Streptophyta</taxon>
        <taxon>Embryophyta</taxon>
        <taxon>Tracheophyta</taxon>
        <taxon>Spermatophyta</taxon>
        <taxon>Magnoliopsida</taxon>
        <taxon>eudicotyledons</taxon>
        <taxon>Gunneridae</taxon>
        <taxon>Pentapetalae</taxon>
        <taxon>rosids</taxon>
        <taxon>fabids</taxon>
        <taxon>Fabales</taxon>
        <taxon>Fabaceae</taxon>
        <taxon>Papilionoideae</taxon>
        <taxon>50 kb inversion clade</taxon>
        <taxon>NPAAA clade</taxon>
        <taxon>Hologalegina</taxon>
        <taxon>IRL clade</taxon>
        <taxon>Trifolieae</taxon>
        <taxon>Trifolium</taxon>
    </lineage>
</organism>
<protein>
    <submittedName>
        <fullName evidence="1">Uncharacterized protein</fullName>
    </submittedName>
</protein>
<keyword evidence="2" id="KW-1185">Reference proteome</keyword>
<dbReference type="EMBL" id="CASHSV030000513">
    <property type="protein sequence ID" value="CAJ2665575.1"/>
    <property type="molecule type" value="Genomic_DNA"/>
</dbReference>
<evidence type="ECO:0000313" key="2">
    <source>
        <dbReference type="Proteomes" id="UP001177021"/>
    </source>
</evidence>
<dbReference type="Proteomes" id="UP001177021">
    <property type="component" value="Unassembled WGS sequence"/>
</dbReference>